<dbReference type="Proteomes" id="UP001198983">
    <property type="component" value="Chromosome"/>
</dbReference>
<evidence type="ECO:0000256" key="1">
    <source>
        <dbReference type="ARBA" id="ARBA00001947"/>
    </source>
</evidence>
<protein>
    <submittedName>
        <fullName evidence="2">M20/M25/M40 family metallo-hydrolase</fullName>
    </submittedName>
</protein>
<dbReference type="GO" id="GO:0016787">
    <property type="term" value="F:hydrolase activity"/>
    <property type="evidence" value="ECO:0007669"/>
    <property type="project" value="InterPro"/>
</dbReference>
<dbReference type="InterPro" id="IPR012166">
    <property type="entry name" value="Uncharacterised_RocB"/>
</dbReference>
<dbReference type="PIRSF" id="PIRSF010386">
    <property type="entry name" value="RocB"/>
    <property type="match status" value="1"/>
</dbReference>
<dbReference type="PANTHER" id="PTHR42994">
    <property type="entry name" value="PEPTIDASE T"/>
    <property type="match status" value="1"/>
</dbReference>
<dbReference type="Pfam" id="PF01546">
    <property type="entry name" value="Peptidase_M20"/>
    <property type="match status" value="1"/>
</dbReference>
<dbReference type="InterPro" id="IPR002933">
    <property type="entry name" value="Peptidase_M20"/>
</dbReference>
<dbReference type="EMBL" id="CP081135">
    <property type="protein sequence ID" value="UEL48609.1"/>
    <property type="molecule type" value="Genomic_DNA"/>
</dbReference>
<comment type="cofactor">
    <cofactor evidence="1">
        <name>Zn(2+)</name>
        <dbReference type="ChEBI" id="CHEBI:29105"/>
    </cofactor>
</comment>
<dbReference type="SUPFAM" id="SSF53187">
    <property type="entry name" value="Zn-dependent exopeptidases"/>
    <property type="match status" value="1"/>
</dbReference>
<dbReference type="PANTHER" id="PTHR42994:SF2">
    <property type="entry name" value="PEPTIDASE"/>
    <property type="match status" value="1"/>
</dbReference>
<evidence type="ECO:0000313" key="2">
    <source>
        <dbReference type="EMBL" id="UEL48609.1"/>
    </source>
</evidence>
<sequence length="551" mass="63386">MELEIWKRIEEIAISLTEQLSVVETRGEIDSSNKVHEIFSQMDYYKENPNDLKFVEVPNDPWNRKSVMAILRGKKGNSKKTVIMIGHTDTVGISDYGNLKEYANKPYELTELFKQVNISEEVKKDLDSGEYLFGRGLFDMKTGDAIIMAIMEKISENLEEFEGNLIFCAVCDEEGNSGGMLSCIPELIKIKEEEGLEYLALLDTDYMTSEYEGDENKYVYIGTVGKLMPSFYIVGKETHVGEAFKGIDPNSISSEILRTINLNVDFCDKVEGEVSLPPISLKQRDLKPEYSAQTAKTATLFFNYSTHCSTPDEVLLKMKNAADEAFQNAIDNINNQYKRFTHMSKREYKELPFKSRVLTYTELYDKVIEEMGEKAKKHMEIFEQKMLNDSSIDQRNFSLKMVEELHSLWSDKDPVVIVYFTPPYYPHIYVEGKNEKEKNLLESVEKAVDDTKTKYKIVYKKFFPYISDLSYGSAPQDSKIISELKNNMPGFGSKYYLPLEDMQKLDLPVLDIGSFGKDAHKFTERIEKEYSFKVAPILVYKTITNLLKNKC</sequence>
<gene>
    <name evidence="2" type="ORF">JW646_03910</name>
</gene>
<dbReference type="Gene3D" id="3.40.630.10">
    <property type="entry name" value="Zn peptidases"/>
    <property type="match status" value="1"/>
</dbReference>
<proteinExistence type="predicted"/>
<evidence type="ECO:0000313" key="3">
    <source>
        <dbReference type="Proteomes" id="UP001198983"/>
    </source>
</evidence>
<dbReference type="AlphaFoldDB" id="A0AAX2ZH02"/>
<accession>A0AAX2ZH02</accession>
<reference evidence="2 3" key="1">
    <citation type="journal article" date="2023" name="Int. J. Syst. Evol. Microbiol.">
        <title>Terrisporobacter hibernicus sp. nov., isolated from bovine faeces in Northern Ireland.</title>
        <authorList>
            <person name="Mitchell M."/>
            <person name="Nguyen S.V."/>
            <person name="Connor M."/>
            <person name="Fairley D.J."/>
            <person name="Donoghue O."/>
            <person name="Marshall H."/>
            <person name="Koolman L."/>
            <person name="McMullan G."/>
            <person name="Schaffer K.E."/>
            <person name="McGrath J.W."/>
            <person name="Fanning S."/>
        </authorList>
    </citation>
    <scope>NUCLEOTIDE SEQUENCE [LARGE SCALE GENOMIC DNA]</scope>
    <source>
        <strain evidence="2 3">MCA3</strain>
    </source>
</reference>
<dbReference type="RefSeq" id="WP_228416662.1">
    <property type="nucleotide sequence ID" value="NZ_CP081135.1"/>
</dbReference>
<organism evidence="2 3">
    <name type="scientific">Terrisporobacter hibernicus</name>
    <dbReference type="NCBI Taxonomy" id="2813371"/>
    <lineage>
        <taxon>Bacteria</taxon>
        <taxon>Bacillati</taxon>
        <taxon>Bacillota</taxon>
        <taxon>Clostridia</taxon>
        <taxon>Peptostreptococcales</taxon>
        <taxon>Peptostreptococcaceae</taxon>
        <taxon>Terrisporobacter</taxon>
    </lineage>
</organism>
<name>A0AAX2ZH02_9FIRM</name>
<keyword evidence="3" id="KW-1185">Reference proteome</keyword>
<dbReference type="KEGG" id="tem:JW646_03910"/>